<gene>
    <name evidence="2" type="ORF">KSZ_22780</name>
</gene>
<evidence type="ECO:0008006" key="4">
    <source>
        <dbReference type="Google" id="ProtNLM"/>
    </source>
</evidence>
<dbReference type="EMBL" id="BNJJ01000005">
    <property type="protein sequence ID" value="GHO84272.1"/>
    <property type="molecule type" value="Genomic_DNA"/>
</dbReference>
<dbReference type="RefSeq" id="WP_201361896.1">
    <property type="nucleotide sequence ID" value="NZ_BNJJ01000005.1"/>
</dbReference>
<proteinExistence type="predicted"/>
<accession>A0ABQ3VDR3</accession>
<keyword evidence="1" id="KW-0812">Transmembrane</keyword>
<name>A0ABQ3VDR3_9CHLR</name>
<sequence length="76" mass="8663">MSFLANPLTVIMLWIVVIILFALFIVIRIARTPQERRGQITLEIIPTVLGFVVLMVLILFFPGIFAYVRGLIVHKP</sequence>
<feature type="transmembrane region" description="Helical" evidence="1">
    <location>
        <begin position="48"/>
        <end position="68"/>
    </location>
</feature>
<keyword evidence="1" id="KW-1133">Transmembrane helix</keyword>
<comment type="caution">
    <text evidence="2">The sequence shown here is derived from an EMBL/GenBank/DDBJ whole genome shotgun (WGS) entry which is preliminary data.</text>
</comment>
<evidence type="ECO:0000313" key="2">
    <source>
        <dbReference type="EMBL" id="GHO84272.1"/>
    </source>
</evidence>
<evidence type="ECO:0000256" key="1">
    <source>
        <dbReference type="SAM" id="Phobius"/>
    </source>
</evidence>
<organism evidence="2 3">
    <name type="scientific">Dictyobacter formicarum</name>
    <dbReference type="NCBI Taxonomy" id="2778368"/>
    <lineage>
        <taxon>Bacteria</taxon>
        <taxon>Bacillati</taxon>
        <taxon>Chloroflexota</taxon>
        <taxon>Ktedonobacteria</taxon>
        <taxon>Ktedonobacterales</taxon>
        <taxon>Dictyobacteraceae</taxon>
        <taxon>Dictyobacter</taxon>
    </lineage>
</organism>
<keyword evidence="1" id="KW-0472">Membrane</keyword>
<dbReference type="Proteomes" id="UP000635565">
    <property type="component" value="Unassembled WGS sequence"/>
</dbReference>
<evidence type="ECO:0000313" key="3">
    <source>
        <dbReference type="Proteomes" id="UP000635565"/>
    </source>
</evidence>
<reference evidence="2 3" key="1">
    <citation type="journal article" date="2021" name="Int. J. Syst. Evol. Microbiol.">
        <title>Reticulibacter mediterranei gen. nov., sp. nov., within the new family Reticulibacteraceae fam. nov., and Ktedonospora formicarum gen. nov., sp. nov., Ktedonobacter robiniae sp. nov., Dictyobacter formicarum sp. nov. and Dictyobacter arantiisoli sp. nov., belonging to the class Ktedonobacteria.</title>
        <authorList>
            <person name="Yabe S."/>
            <person name="Zheng Y."/>
            <person name="Wang C.M."/>
            <person name="Sakai Y."/>
            <person name="Abe K."/>
            <person name="Yokota A."/>
            <person name="Donadio S."/>
            <person name="Cavaletti L."/>
            <person name="Monciardini P."/>
        </authorList>
    </citation>
    <scope>NUCLEOTIDE SEQUENCE [LARGE SCALE GENOMIC DNA]</scope>
    <source>
        <strain evidence="2 3">SOSP1-9</strain>
    </source>
</reference>
<keyword evidence="3" id="KW-1185">Reference proteome</keyword>
<protein>
    <recommendedName>
        <fullName evidence="4">Cardiolipin synthase N-terminal domain-containing protein</fullName>
    </recommendedName>
</protein>
<feature type="transmembrane region" description="Helical" evidence="1">
    <location>
        <begin position="6"/>
        <end position="27"/>
    </location>
</feature>